<name>A0A3A3G4E3_9BURK</name>
<reference evidence="3" key="1">
    <citation type="submission" date="2018-09" db="EMBL/GenBank/DDBJ databases">
        <authorList>
            <person name="Zhu H."/>
        </authorList>
    </citation>
    <scope>NUCLEOTIDE SEQUENCE [LARGE SCALE GENOMIC DNA]</scope>
    <source>
        <strain evidence="3">K1S02-23</strain>
    </source>
</reference>
<sequence length="459" mass="51577">MKETCMNPMMRYAPIALLLGSASLAQAQPGDVKQLGSTLTSWGAIAAGNADGTIPAYTGGLTTPPANYNKANPGWRPDPFPNDKPLVKIDASNMEKYKDKLSPGTMEMMKKYPSFYIEVFQTRRTAAFPKSFHENSIKNATRCKTINEGNGLDTSTGCGHGIAFPIPKNGIEAMWSHATRYRTPAYYIKNVTGLFVKPNGEMVKTYAGHAYRGWDFYDPAQPNPDRYYSYSYEYNAPTRLASNSTAVFDDLKTGDRTGYDYSPATRRVRLSPDSSGDTPVGPLGGAMTFDEDQLFAGKKDRFDWKLVGKQEMYIPYNNYRFQYPDANGECAGDKRFVPFHLNPKCVRWELHRVWHIRGTLTEGKRHIFKQRDMYVDEDSWGDGMSDNYDHNGKLFHVNQQIGAPLYDAPAPAATDNMVIDMISGVYGWSGSWDGFYLTEAWPRSKFAPDLLVNKKIVLK</sequence>
<evidence type="ECO:0000313" key="3">
    <source>
        <dbReference type="Proteomes" id="UP000266327"/>
    </source>
</evidence>
<dbReference type="Gene3D" id="2.50.20.10">
    <property type="entry name" value="Lipoprotein localisation LolA/LolB/LppX"/>
    <property type="match status" value="1"/>
</dbReference>
<organism evidence="2 3">
    <name type="scientific">Noviherbaspirillum sedimenti</name>
    <dbReference type="NCBI Taxonomy" id="2320865"/>
    <lineage>
        <taxon>Bacteria</taxon>
        <taxon>Pseudomonadati</taxon>
        <taxon>Pseudomonadota</taxon>
        <taxon>Betaproteobacteria</taxon>
        <taxon>Burkholderiales</taxon>
        <taxon>Oxalobacteraceae</taxon>
        <taxon>Noviherbaspirillum</taxon>
    </lineage>
</organism>
<dbReference type="Proteomes" id="UP000266327">
    <property type="component" value="Unassembled WGS sequence"/>
</dbReference>
<dbReference type="InterPro" id="IPR010752">
    <property type="entry name" value="DUF1329"/>
</dbReference>
<feature type="signal peptide" evidence="1">
    <location>
        <begin position="1"/>
        <end position="27"/>
    </location>
</feature>
<gene>
    <name evidence="2" type="ORF">D3878_18650</name>
</gene>
<evidence type="ECO:0000256" key="1">
    <source>
        <dbReference type="SAM" id="SignalP"/>
    </source>
</evidence>
<keyword evidence="1" id="KW-0732">Signal</keyword>
<evidence type="ECO:0000313" key="2">
    <source>
        <dbReference type="EMBL" id="RJG03363.1"/>
    </source>
</evidence>
<protein>
    <submittedName>
        <fullName evidence="2">DUF1329 domain-containing protein</fullName>
    </submittedName>
</protein>
<accession>A0A3A3G4E3</accession>
<keyword evidence="3" id="KW-1185">Reference proteome</keyword>
<feature type="chain" id="PRO_5017308581" evidence="1">
    <location>
        <begin position="28"/>
        <end position="459"/>
    </location>
</feature>
<comment type="caution">
    <text evidence="2">The sequence shown here is derived from an EMBL/GenBank/DDBJ whole genome shotgun (WGS) entry which is preliminary data.</text>
</comment>
<dbReference type="Pfam" id="PF07044">
    <property type="entry name" value="DUF1329"/>
    <property type="match status" value="1"/>
</dbReference>
<dbReference type="EMBL" id="QYUQ01000002">
    <property type="protein sequence ID" value="RJG03363.1"/>
    <property type="molecule type" value="Genomic_DNA"/>
</dbReference>
<proteinExistence type="predicted"/>
<dbReference type="AlphaFoldDB" id="A0A3A3G4E3"/>